<dbReference type="Proteomes" id="UP000638263">
    <property type="component" value="Unassembled WGS sequence"/>
</dbReference>
<proteinExistence type="predicted"/>
<sequence length="115" mass="11830">MRIARFVGAATACHGLAVAIRPAVLLRPCGWDDDHPGRRALARHHHLASGLGTALAPTPAALRIATGCRVFSDFSDAGAFATALRGRPERAKAAAVTAGWGLLRGAAGLTATRTP</sequence>
<gene>
    <name evidence="1" type="ORF">GCM10011588_03550</name>
</gene>
<evidence type="ECO:0000313" key="2">
    <source>
        <dbReference type="Proteomes" id="UP000638263"/>
    </source>
</evidence>
<dbReference type="EMBL" id="BMMH01000001">
    <property type="protein sequence ID" value="GGK92376.1"/>
    <property type="molecule type" value="Genomic_DNA"/>
</dbReference>
<reference evidence="1" key="1">
    <citation type="journal article" date="2014" name="Int. J. Syst. Evol. Microbiol.">
        <title>Complete genome sequence of Corynebacterium casei LMG S-19264T (=DSM 44701T), isolated from a smear-ripened cheese.</title>
        <authorList>
            <consortium name="US DOE Joint Genome Institute (JGI-PGF)"/>
            <person name="Walter F."/>
            <person name="Albersmeier A."/>
            <person name="Kalinowski J."/>
            <person name="Ruckert C."/>
        </authorList>
    </citation>
    <scope>NUCLEOTIDE SEQUENCE</scope>
    <source>
        <strain evidence="1">CGMCC 4.3508</strain>
    </source>
</reference>
<comment type="caution">
    <text evidence="1">The sequence shown here is derived from an EMBL/GenBank/DDBJ whole genome shotgun (WGS) entry which is preliminary data.</text>
</comment>
<name>A0A917R6U3_9NOCA</name>
<evidence type="ECO:0000313" key="1">
    <source>
        <dbReference type="EMBL" id="GGK92376.1"/>
    </source>
</evidence>
<protein>
    <submittedName>
        <fullName evidence="1">Uncharacterized protein</fullName>
    </submittedName>
</protein>
<accession>A0A917R6U3</accession>
<dbReference type="AlphaFoldDB" id="A0A917R6U3"/>
<keyword evidence="2" id="KW-1185">Reference proteome</keyword>
<reference evidence="1" key="2">
    <citation type="submission" date="2020-09" db="EMBL/GenBank/DDBJ databases">
        <authorList>
            <person name="Sun Q."/>
            <person name="Zhou Y."/>
        </authorList>
    </citation>
    <scope>NUCLEOTIDE SEQUENCE</scope>
    <source>
        <strain evidence="1">CGMCC 4.3508</strain>
    </source>
</reference>
<organism evidence="1 2">
    <name type="scientific">Nocardia jinanensis</name>
    <dbReference type="NCBI Taxonomy" id="382504"/>
    <lineage>
        <taxon>Bacteria</taxon>
        <taxon>Bacillati</taxon>
        <taxon>Actinomycetota</taxon>
        <taxon>Actinomycetes</taxon>
        <taxon>Mycobacteriales</taxon>
        <taxon>Nocardiaceae</taxon>
        <taxon>Nocardia</taxon>
    </lineage>
</organism>